<comment type="caution">
    <text evidence="2">The sequence shown here is derived from an EMBL/GenBank/DDBJ whole genome shotgun (WGS) entry which is preliminary data.</text>
</comment>
<name>A0A9X0D0R3_9CNID</name>
<evidence type="ECO:0000256" key="1">
    <source>
        <dbReference type="SAM" id="MobiDB-lite"/>
    </source>
</evidence>
<proteinExistence type="predicted"/>
<protein>
    <submittedName>
        <fullName evidence="2">Uncharacterized protein</fullName>
    </submittedName>
</protein>
<reference evidence="2" key="1">
    <citation type="submission" date="2023-01" db="EMBL/GenBank/DDBJ databases">
        <title>Genome assembly of the deep-sea coral Lophelia pertusa.</title>
        <authorList>
            <person name="Herrera S."/>
            <person name="Cordes E."/>
        </authorList>
    </citation>
    <scope>NUCLEOTIDE SEQUENCE</scope>
    <source>
        <strain evidence="2">USNM1676648</strain>
        <tissue evidence="2">Polyp</tissue>
    </source>
</reference>
<feature type="compositionally biased region" description="Polar residues" evidence="1">
    <location>
        <begin position="251"/>
        <end position="281"/>
    </location>
</feature>
<feature type="region of interest" description="Disordered" evidence="1">
    <location>
        <begin position="1"/>
        <end position="27"/>
    </location>
</feature>
<dbReference type="Proteomes" id="UP001163046">
    <property type="component" value="Unassembled WGS sequence"/>
</dbReference>
<keyword evidence="3" id="KW-1185">Reference proteome</keyword>
<sequence length="340" mass="38072">MDESENPLSKAMKPNKTKKDAENENIEENRGQMGALLLRKNEGSQILSSGSIVNMSSNLFPESTCFPTGVNIRMEDYYIEFWKSGSSKTKILQLNKIAQPSQCHRSKAGLVLIPVQPPSKKNIFDNRRTLRTVYYDKEEDESPGGDDIHCYIMGSLEDKKDSLTGEPFTLILKKDSRRQLQYELHDVKGSVFNTKNEALISPVFFTQKNLTEWYMIAETVMIINSLDEVQFFHPSCDFKQQVSAKAIANPGSRSQVDASLTDSSVHTPLASSMTATPGETRSSCERYPLVTGYLKKSTFTQHPAIVPEHNISLSGTGNPTHGDDCQQLPKVNFCTFLIEN</sequence>
<gene>
    <name evidence="2" type="ORF">OS493_034196</name>
</gene>
<accession>A0A9X0D0R3</accession>
<dbReference type="AlphaFoldDB" id="A0A9X0D0R3"/>
<feature type="compositionally biased region" description="Basic and acidic residues" evidence="1">
    <location>
        <begin position="17"/>
        <end position="27"/>
    </location>
</feature>
<dbReference type="EMBL" id="MU825920">
    <property type="protein sequence ID" value="KAJ7382560.1"/>
    <property type="molecule type" value="Genomic_DNA"/>
</dbReference>
<evidence type="ECO:0000313" key="3">
    <source>
        <dbReference type="Proteomes" id="UP001163046"/>
    </source>
</evidence>
<evidence type="ECO:0000313" key="2">
    <source>
        <dbReference type="EMBL" id="KAJ7382560.1"/>
    </source>
</evidence>
<feature type="region of interest" description="Disordered" evidence="1">
    <location>
        <begin position="249"/>
        <end position="282"/>
    </location>
</feature>
<organism evidence="2 3">
    <name type="scientific">Desmophyllum pertusum</name>
    <dbReference type="NCBI Taxonomy" id="174260"/>
    <lineage>
        <taxon>Eukaryota</taxon>
        <taxon>Metazoa</taxon>
        <taxon>Cnidaria</taxon>
        <taxon>Anthozoa</taxon>
        <taxon>Hexacorallia</taxon>
        <taxon>Scleractinia</taxon>
        <taxon>Caryophylliina</taxon>
        <taxon>Caryophylliidae</taxon>
        <taxon>Desmophyllum</taxon>
    </lineage>
</organism>